<dbReference type="KEGG" id="rdi:CMV14_15145"/>
<dbReference type="OrthoDB" id="7578381at2"/>
<dbReference type="NCBIfam" id="TIGR02595">
    <property type="entry name" value="PEP_CTERM"/>
    <property type="match status" value="1"/>
</dbReference>
<dbReference type="AlphaFoldDB" id="A0A2A4FT45"/>
<dbReference type="Pfam" id="PF07589">
    <property type="entry name" value="PEP-CTERM"/>
    <property type="match status" value="1"/>
</dbReference>
<dbReference type="NCBIfam" id="NF035944">
    <property type="entry name" value="PEPxxWA-CTERM"/>
    <property type="match status" value="1"/>
</dbReference>
<accession>A0A2A4FT45</accession>
<comment type="caution">
    <text evidence="3">The sequence shown here is derived from an EMBL/GenBank/DDBJ whole genome shotgun (WGS) entry which is preliminary data.</text>
</comment>
<keyword evidence="4" id="KW-1185">Reference proteome</keyword>
<evidence type="ECO:0000256" key="1">
    <source>
        <dbReference type="SAM" id="SignalP"/>
    </source>
</evidence>
<reference evidence="3 4" key="1">
    <citation type="submission" date="2017-09" db="EMBL/GenBank/DDBJ databases">
        <title>The Catabolism of 3,6-Dichlorosalicylic acid is Initiated by the Cytochrome P450 Monooxygenase DsmABC in Rhizorhabdus dicambivorans Ndbn-20.</title>
        <authorList>
            <person name="Na L."/>
        </authorList>
    </citation>
    <scope>NUCLEOTIDE SEQUENCE [LARGE SCALE GENOMIC DNA]</scope>
    <source>
        <strain evidence="3 4">Ndbn-20m</strain>
    </source>
</reference>
<protein>
    <recommendedName>
        <fullName evidence="2">Ice-binding protein C-terminal domain-containing protein</fullName>
    </recommendedName>
</protein>
<organism evidence="3 4">
    <name type="scientific">Rhizorhabdus dicambivorans</name>
    <dbReference type="NCBI Taxonomy" id="1850238"/>
    <lineage>
        <taxon>Bacteria</taxon>
        <taxon>Pseudomonadati</taxon>
        <taxon>Pseudomonadota</taxon>
        <taxon>Alphaproteobacteria</taxon>
        <taxon>Sphingomonadales</taxon>
        <taxon>Sphingomonadaceae</taxon>
        <taxon>Rhizorhabdus</taxon>
    </lineage>
</organism>
<name>A0A2A4FT45_9SPHN</name>
<keyword evidence="1" id="KW-0732">Signal</keyword>
<dbReference type="Proteomes" id="UP000218934">
    <property type="component" value="Unassembled WGS sequence"/>
</dbReference>
<feature type="signal peptide" evidence="1">
    <location>
        <begin position="1"/>
        <end position="25"/>
    </location>
</feature>
<dbReference type="InterPro" id="IPR013424">
    <property type="entry name" value="Ice-binding_C"/>
</dbReference>
<feature type="chain" id="PRO_5012449699" description="Ice-binding protein C-terminal domain-containing protein" evidence="1">
    <location>
        <begin position="26"/>
        <end position="252"/>
    </location>
</feature>
<sequence length="252" mass="25387">MWRMIGKAVIALAAIAGLAAMPARAAVLVSVNAGGSATANLPGYNFSVANLDNAANGLSTVSFAGSSITGTTTSGFVNIGNANVYGGAGGTGMFGTVNGDPATIQLSQSVNYFGLWGSALDGNNTVALYDGDNLLGSFALQSTLQNAPGFGSAYAGNPFGGGNGGELYAFFNFQSDSAFNRVQLIQNGGGGFEFDNLTVGTSSVPITAPEPATWAMMLVGFGLIGALLRNRARGSTYQAARALTNGPTTPRA</sequence>
<evidence type="ECO:0000313" key="3">
    <source>
        <dbReference type="EMBL" id="PCE41915.1"/>
    </source>
</evidence>
<feature type="domain" description="Ice-binding protein C-terminal" evidence="2">
    <location>
        <begin position="208"/>
        <end position="231"/>
    </location>
</feature>
<evidence type="ECO:0000259" key="2">
    <source>
        <dbReference type="Pfam" id="PF07589"/>
    </source>
</evidence>
<proteinExistence type="predicted"/>
<dbReference type="EMBL" id="NWUF01000011">
    <property type="protein sequence ID" value="PCE41915.1"/>
    <property type="molecule type" value="Genomic_DNA"/>
</dbReference>
<evidence type="ECO:0000313" key="4">
    <source>
        <dbReference type="Proteomes" id="UP000218934"/>
    </source>
</evidence>
<gene>
    <name evidence="3" type="ORF">COO09_12900</name>
</gene>